<protein>
    <recommendedName>
        <fullName evidence="3">Helix-turn-helix DNA binding protein</fullName>
    </recommendedName>
</protein>
<dbReference type="GeneID" id="40233006"/>
<dbReference type="KEGG" id="vg:40233006"/>
<name>G1D057_9CAUD</name>
<evidence type="ECO:0008006" key="3">
    <source>
        <dbReference type="Google" id="ProtNLM"/>
    </source>
</evidence>
<evidence type="ECO:0000313" key="1">
    <source>
        <dbReference type="EMBL" id="AEK08156.1"/>
    </source>
</evidence>
<reference evidence="1 2" key="1">
    <citation type="journal article" date="2012" name="J. Virol.">
        <title>Complete Genome Sequences of 138 Mycobacteriophages.</title>
        <authorList>
            <consortium name="the Science Education Alliance Phage Hunters Advancing Genomics and Evolutionary Science Program"/>
            <consortium name="the KwaZulu-Natal Research Institute for Tuberculosis and HIV Mycobacterial Genetics Course Students"/>
            <consortium name="the Phage Hunters Integrating Research and Education Program"/>
            <person name="Hatfull G.F."/>
        </authorList>
    </citation>
    <scope>NUCLEOTIDE SEQUENCE [LARGE SCALE GENOMIC DNA]</scope>
    <source>
        <strain evidence="1">Baka</strain>
    </source>
</reference>
<accession>G1D057</accession>
<gene>
    <name evidence="1" type="primary">99</name>
    <name evidence="1" type="ORF">PBI_BAKA_99</name>
</gene>
<dbReference type="Proteomes" id="UP000008404">
    <property type="component" value="Segment"/>
</dbReference>
<dbReference type="RefSeq" id="YP_009636270.1">
    <property type="nucleotide sequence ID" value="NC_042316.1"/>
</dbReference>
<evidence type="ECO:0000313" key="2">
    <source>
        <dbReference type="Proteomes" id="UP000008404"/>
    </source>
</evidence>
<organism evidence="1 2">
    <name type="scientific">Mycobacterium phage Baka</name>
    <dbReference type="NCBI Taxonomy" id="2902882"/>
    <lineage>
        <taxon>Viruses</taxon>
        <taxon>Duplodnaviria</taxon>
        <taxon>Heunggongvirae</taxon>
        <taxon>Uroviricota</taxon>
        <taxon>Caudoviricetes</taxon>
        <taxon>Omegavirus</taxon>
        <taxon>Omegavirus baka</taxon>
    </lineage>
</organism>
<proteinExistence type="predicted"/>
<dbReference type="EMBL" id="JF937090">
    <property type="protein sequence ID" value="AEK08156.1"/>
    <property type="molecule type" value="Genomic_DNA"/>
</dbReference>
<keyword evidence="2" id="KW-1185">Reference proteome</keyword>
<sequence>MAFFRVNHEGFRRIKQQGLAKSDRAIAKMFQVDPATMHRVLNGKTEPTGRVVAGAMAALGPAWVGILFDLVDEQ</sequence>